<protein>
    <submittedName>
        <fullName evidence="1">Uncharacterized protein</fullName>
    </submittedName>
</protein>
<sequence>YIAISRSISCSNCTRIGASIPNFAPRRATSKSVKMTCFSFFRQTKSSVSNMMQSITPR</sequence>
<organism evidence="1">
    <name type="scientific">Lepeophtheirus salmonis</name>
    <name type="common">Salmon louse</name>
    <name type="synonym">Caligus salmonis</name>
    <dbReference type="NCBI Taxonomy" id="72036"/>
    <lineage>
        <taxon>Eukaryota</taxon>
        <taxon>Metazoa</taxon>
        <taxon>Ecdysozoa</taxon>
        <taxon>Arthropoda</taxon>
        <taxon>Crustacea</taxon>
        <taxon>Multicrustacea</taxon>
        <taxon>Hexanauplia</taxon>
        <taxon>Copepoda</taxon>
        <taxon>Siphonostomatoida</taxon>
        <taxon>Caligidae</taxon>
        <taxon>Lepeophtheirus</taxon>
    </lineage>
</organism>
<dbReference type="EMBL" id="HACA01032536">
    <property type="protein sequence ID" value="CDW49897.1"/>
    <property type="molecule type" value="Transcribed_RNA"/>
</dbReference>
<feature type="non-terminal residue" evidence="1">
    <location>
        <position position="1"/>
    </location>
</feature>
<evidence type="ECO:0000313" key="1">
    <source>
        <dbReference type="EMBL" id="CDW49897.1"/>
    </source>
</evidence>
<dbReference type="AlphaFoldDB" id="A0A0K2VI79"/>
<reference evidence="1" key="1">
    <citation type="submission" date="2014-05" db="EMBL/GenBank/DDBJ databases">
        <authorList>
            <person name="Chronopoulou M."/>
        </authorList>
    </citation>
    <scope>NUCLEOTIDE SEQUENCE</scope>
    <source>
        <tissue evidence="1">Whole organism</tissue>
    </source>
</reference>
<proteinExistence type="predicted"/>
<accession>A0A0K2VI79</accession>
<name>A0A0K2VI79_LEPSM</name>